<dbReference type="GO" id="GO:0009366">
    <property type="term" value="C:enterobactin synthetase complex"/>
    <property type="evidence" value="ECO:0007669"/>
    <property type="project" value="InterPro"/>
</dbReference>
<feature type="binding site" evidence="13">
    <location>
        <position position="106"/>
    </location>
    <ligand>
        <name>Mg(2+)</name>
        <dbReference type="ChEBI" id="CHEBI:18420"/>
    </ligand>
</feature>
<dbReference type="GO" id="GO:0008897">
    <property type="term" value="F:holo-[acyl-carrier-protein] synthase activity"/>
    <property type="evidence" value="ECO:0007669"/>
    <property type="project" value="InterPro"/>
</dbReference>
<comment type="catalytic activity">
    <reaction evidence="10">
        <text>apo-[aryl-carrier protein] + CoA = holo-[aryl-carrier protein] + adenosine 3',5'-bisphosphate + H(+)</text>
        <dbReference type="Rhea" id="RHEA:48404"/>
        <dbReference type="Rhea" id="RHEA-COMP:15903"/>
        <dbReference type="Rhea" id="RHEA-COMP:17557"/>
        <dbReference type="ChEBI" id="CHEBI:15378"/>
        <dbReference type="ChEBI" id="CHEBI:29999"/>
        <dbReference type="ChEBI" id="CHEBI:57287"/>
        <dbReference type="ChEBI" id="CHEBI:58343"/>
        <dbReference type="ChEBI" id="CHEBI:64479"/>
    </reaction>
</comment>
<feature type="binding site" evidence="12">
    <location>
        <position position="149"/>
    </location>
    <ligand>
        <name>CoA</name>
        <dbReference type="ChEBI" id="CHEBI:57287"/>
    </ligand>
</feature>
<keyword evidence="16" id="KW-1185">Reference proteome</keyword>
<gene>
    <name evidence="15" type="ORF">JCM31826_11430</name>
</gene>
<comment type="subunit">
    <text evidence="4">EntB, EntD, EntE, and EntF form a multienzyme complex called enterobactin synthase.</text>
</comment>
<proteinExistence type="inferred from homology"/>
<keyword evidence="6" id="KW-0808">Transferase</keyword>
<dbReference type="GO" id="GO:0009239">
    <property type="term" value="P:enterobactin biosynthetic process"/>
    <property type="evidence" value="ECO:0007669"/>
    <property type="project" value="UniProtKB-KW"/>
</dbReference>
<evidence type="ECO:0000256" key="3">
    <source>
        <dbReference type="ARBA" id="ARBA00008342"/>
    </source>
</evidence>
<dbReference type="InterPro" id="IPR037143">
    <property type="entry name" value="4-PPantetheinyl_Trfase_dom_sf"/>
</dbReference>
<evidence type="ECO:0000313" key="15">
    <source>
        <dbReference type="EMBL" id="GCD77661.1"/>
    </source>
</evidence>
<evidence type="ECO:0000256" key="1">
    <source>
        <dbReference type="ARBA" id="ARBA00003937"/>
    </source>
</evidence>
<evidence type="ECO:0000256" key="7">
    <source>
        <dbReference type="ARBA" id="ARBA00023191"/>
    </source>
</evidence>
<evidence type="ECO:0000256" key="8">
    <source>
        <dbReference type="ARBA" id="ARBA00029894"/>
    </source>
</evidence>
<dbReference type="SUPFAM" id="SSF56214">
    <property type="entry name" value="4'-phosphopantetheinyl transferase"/>
    <property type="match status" value="2"/>
</dbReference>
<dbReference type="Proteomes" id="UP000286715">
    <property type="component" value="Unassembled WGS sequence"/>
</dbReference>
<feature type="domain" description="4'-phosphopantetheinyl transferase" evidence="14">
    <location>
        <begin position="103"/>
        <end position="194"/>
    </location>
</feature>
<comment type="catalytic activity">
    <reaction evidence="11">
        <text>apo-[peptidyl-carrier protein] + CoA = holo-[peptidyl-carrier protein] + adenosine 3',5'-bisphosphate + H(+)</text>
        <dbReference type="Rhea" id="RHEA:46228"/>
        <dbReference type="Rhea" id="RHEA-COMP:11479"/>
        <dbReference type="Rhea" id="RHEA-COMP:11480"/>
        <dbReference type="ChEBI" id="CHEBI:15378"/>
        <dbReference type="ChEBI" id="CHEBI:29999"/>
        <dbReference type="ChEBI" id="CHEBI:57287"/>
        <dbReference type="ChEBI" id="CHEBI:58343"/>
        <dbReference type="ChEBI" id="CHEBI:64479"/>
    </reaction>
</comment>
<dbReference type="GO" id="GO:0000287">
    <property type="term" value="F:magnesium ion binding"/>
    <property type="evidence" value="ECO:0007669"/>
    <property type="project" value="InterPro"/>
</dbReference>
<evidence type="ECO:0000256" key="4">
    <source>
        <dbReference type="ARBA" id="ARBA00011503"/>
    </source>
</evidence>
<accession>A0A401XL08</accession>
<evidence type="ECO:0000256" key="5">
    <source>
        <dbReference type="ARBA" id="ARBA00019087"/>
    </source>
</evidence>
<name>A0A401XL08_9FLAO</name>
<feature type="binding site" evidence="12">
    <location>
        <position position="106"/>
    </location>
    <ligand>
        <name>CoA</name>
        <dbReference type="ChEBI" id="CHEBI:57287"/>
    </ligand>
</feature>
<evidence type="ECO:0000313" key="16">
    <source>
        <dbReference type="Proteomes" id="UP000286715"/>
    </source>
</evidence>
<evidence type="ECO:0000256" key="13">
    <source>
        <dbReference type="PIRSR" id="PIRSR603542-2"/>
    </source>
</evidence>
<dbReference type="AlphaFoldDB" id="A0A401XL08"/>
<keyword evidence="7" id="KW-0259">Enterobactin biosynthesis</keyword>
<reference evidence="15 16" key="1">
    <citation type="submission" date="2018-11" db="EMBL/GenBank/DDBJ databases">
        <title>Schleiferia aggregans sp. nov., a moderately thermophilic heterotrophic bacterium isolated from microbial mats at a terrestrial hot spring.</title>
        <authorList>
            <person name="Iino T."/>
            <person name="Ohkuma M."/>
            <person name="Haruta S."/>
        </authorList>
    </citation>
    <scope>NUCLEOTIDE SEQUENCE [LARGE SCALE GENOMIC DNA]</scope>
    <source>
        <strain evidence="15 16">LA</strain>
    </source>
</reference>
<comment type="caution">
    <text evidence="15">The sequence shown here is derived from an EMBL/GenBank/DDBJ whole genome shotgun (WGS) entry which is preliminary data.</text>
</comment>
<evidence type="ECO:0000256" key="2">
    <source>
        <dbReference type="ARBA" id="ARBA00004993"/>
    </source>
</evidence>
<evidence type="ECO:0000259" key="14">
    <source>
        <dbReference type="Pfam" id="PF01648"/>
    </source>
</evidence>
<feature type="binding site" evidence="12">
    <location>
        <position position="145"/>
    </location>
    <ligand>
        <name>CoA</name>
        <dbReference type="ChEBI" id="CHEBI:57287"/>
    </ligand>
</feature>
<comment type="pathway">
    <text evidence="2">Siderophore biosynthesis; enterobactin biosynthesis.</text>
</comment>
<dbReference type="Gene3D" id="3.90.470.20">
    <property type="entry name" value="4'-phosphopantetheinyl transferase domain"/>
    <property type="match status" value="1"/>
</dbReference>
<keyword evidence="13" id="KW-0460">Magnesium</keyword>
<dbReference type="PANTHER" id="PTHR38096:SF1">
    <property type="entry name" value="ENTEROBACTIN SYNTHASE COMPONENT D"/>
    <property type="match status" value="1"/>
</dbReference>
<comment type="function">
    <text evidence="1">Involved in the biosynthesis of the siderophore enterobactin (enterochelin), which is a macrocyclic trimeric lactone of N-(2,3-dihydroxybenzoyl)-serine. The serine trilactone serves as a scaffolding for the three catechol functionalities that provide hexadentate coordination for the tightly ligated iron(2+) atoms. Plays an essential role in the assembly of the enterobactin by catalyzing the transfer of the 4'-phosphopantetheine (Ppant) moiety from coenzyme A to the apo-domains of both EntB (ArCP domain) and EntF (PCP domain) to yield their holo-forms which make them competent for the activation of 2,3-dihydroxybenzoate (DHB) and L-serine, respectively.</text>
</comment>
<dbReference type="RefSeq" id="WP_124397726.1">
    <property type="nucleotide sequence ID" value="NZ_BHZE01000009.1"/>
</dbReference>
<evidence type="ECO:0000256" key="12">
    <source>
        <dbReference type="PIRSR" id="PIRSR603542-1"/>
    </source>
</evidence>
<evidence type="ECO:0000256" key="10">
    <source>
        <dbReference type="ARBA" id="ARBA00049176"/>
    </source>
</evidence>
<feature type="binding site" evidence="13">
    <location>
        <position position="108"/>
    </location>
    <ligand>
        <name>Mg(2+)</name>
        <dbReference type="ChEBI" id="CHEBI:18420"/>
    </ligand>
</feature>
<evidence type="ECO:0000256" key="6">
    <source>
        <dbReference type="ARBA" id="ARBA00022679"/>
    </source>
</evidence>
<dbReference type="GO" id="GO:0005886">
    <property type="term" value="C:plasma membrane"/>
    <property type="evidence" value="ECO:0007669"/>
    <property type="project" value="TreeGrafter"/>
</dbReference>
<dbReference type="InterPro" id="IPR008278">
    <property type="entry name" value="4-PPantetheinyl_Trfase_dom"/>
</dbReference>
<protein>
    <recommendedName>
        <fullName evidence="5">Enterobactin synthase component D</fullName>
    </recommendedName>
    <alternativeName>
        <fullName evidence="8">4'-phosphopantetheinyl transferase EntD</fullName>
    </alternativeName>
    <alternativeName>
        <fullName evidence="9">Enterochelin synthase D</fullName>
    </alternativeName>
</protein>
<comment type="similarity">
    <text evidence="3">Belongs to the P-Pant transferase superfamily. EntD family.</text>
</comment>
<evidence type="ECO:0000256" key="9">
    <source>
        <dbReference type="ARBA" id="ARBA00031996"/>
    </source>
</evidence>
<feature type="binding site" evidence="12">
    <location>
        <position position="156"/>
    </location>
    <ligand>
        <name>CoA</name>
        <dbReference type="ChEBI" id="CHEBI:57287"/>
    </ligand>
</feature>
<feature type="binding site" evidence="13">
    <location>
        <position position="107"/>
    </location>
    <ligand>
        <name>Mg(2+)</name>
        <dbReference type="ChEBI" id="CHEBI:18420"/>
    </ligand>
</feature>
<evidence type="ECO:0000256" key="11">
    <source>
        <dbReference type="ARBA" id="ARBA00049191"/>
    </source>
</evidence>
<dbReference type="PANTHER" id="PTHR38096">
    <property type="entry name" value="ENTEROBACTIN SYNTHASE COMPONENT D"/>
    <property type="match status" value="1"/>
</dbReference>
<dbReference type="OrthoDB" id="1190494at2"/>
<dbReference type="EMBL" id="BHZE01000009">
    <property type="protein sequence ID" value="GCD77661.1"/>
    <property type="molecule type" value="Genomic_DNA"/>
</dbReference>
<dbReference type="Pfam" id="PF01648">
    <property type="entry name" value="ACPS"/>
    <property type="match status" value="1"/>
</dbReference>
<feature type="binding site" evidence="12">
    <location>
        <position position="56"/>
    </location>
    <ligand>
        <name>CoA</name>
        <dbReference type="ChEBI" id="CHEBI:57287"/>
    </ligand>
</feature>
<organism evidence="15 16">
    <name type="scientific">Thermaurantimonas aggregans</name>
    <dbReference type="NCBI Taxonomy" id="2173829"/>
    <lineage>
        <taxon>Bacteria</taxon>
        <taxon>Pseudomonadati</taxon>
        <taxon>Bacteroidota</taxon>
        <taxon>Flavobacteriia</taxon>
        <taxon>Flavobacteriales</taxon>
        <taxon>Schleiferiaceae</taxon>
        <taxon>Thermaurantimonas</taxon>
    </lineage>
</organism>
<keyword evidence="13" id="KW-0479">Metal-binding</keyword>
<sequence length="203" mass="23706">MQFVFSLVTNQLNAKICRILPDESFYLEKYPLNAQDHKRLQSFTHGEKKLEFLAGRACAREVTEHKVEFECFENKPPRTEYGFLSIAHTNGYAAAVYHKTKKVGIDIERHDRSIKDNILKRFANSEELLNIKTNTDKIKLWCAKEAVYKAGHMQGLEFKTNIKIRWFDTEHGEGTIDYLKYLQSFHLTNIEKKDFICIVAVEI</sequence>
<dbReference type="InterPro" id="IPR003542">
    <property type="entry name" value="Enbac_synth_compD-like"/>
</dbReference>
<comment type="cofactor">
    <cofactor evidence="13">
        <name>Mg(2+)</name>
        <dbReference type="ChEBI" id="CHEBI:18420"/>
    </cofactor>
</comment>